<dbReference type="AlphaFoldDB" id="A0A3E1R8B7"/>
<dbReference type="SUPFAM" id="SSF53254">
    <property type="entry name" value="Phosphoglycerate mutase-like"/>
    <property type="match status" value="1"/>
</dbReference>
<keyword evidence="3" id="KW-1185">Reference proteome</keyword>
<dbReference type="Proteomes" id="UP000260665">
    <property type="component" value="Unassembled WGS sequence"/>
</dbReference>
<evidence type="ECO:0000313" key="2">
    <source>
        <dbReference type="EMBL" id="RFO94950.1"/>
    </source>
</evidence>
<evidence type="ECO:0000256" key="1">
    <source>
        <dbReference type="ARBA" id="ARBA00022801"/>
    </source>
</evidence>
<reference evidence="2 3" key="1">
    <citation type="submission" date="2018-05" db="EMBL/GenBank/DDBJ databases">
        <title>Rhodoferax soyangensis sp.nov., isolated from an oligotrophic freshwater lake.</title>
        <authorList>
            <person name="Park M."/>
        </authorList>
    </citation>
    <scope>NUCLEOTIDE SEQUENCE [LARGE SCALE GENOMIC DNA]</scope>
    <source>
        <strain evidence="2 3">IMCC26218</strain>
    </source>
</reference>
<dbReference type="PANTHER" id="PTHR20935:SF0">
    <property type="entry name" value="SERINE_THREONINE-PROTEIN PHOSPHATASE PGAM5, MITOCHONDRIAL"/>
    <property type="match status" value="1"/>
</dbReference>
<dbReference type="InterPro" id="IPR029033">
    <property type="entry name" value="His_PPase_superfam"/>
</dbReference>
<dbReference type="SMART" id="SM00855">
    <property type="entry name" value="PGAM"/>
    <property type="match status" value="1"/>
</dbReference>
<comment type="caution">
    <text evidence="2">The sequence shown here is derived from an EMBL/GenBank/DDBJ whole genome shotgun (WGS) entry which is preliminary data.</text>
</comment>
<dbReference type="EMBL" id="QFZK01000026">
    <property type="protein sequence ID" value="RFO94950.1"/>
    <property type="molecule type" value="Genomic_DNA"/>
</dbReference>
<dbReference type="OrthoDB" id="280692at2"/>
<dbReference type="InterPro" id="IPR051021">
    <property type="entry name" value="Mito_Ser/Thr_phosphatase"/>
</dbReference>
<accession>A0A3E1R8B7</accession>
<gene>
    <name evidence="2" type="ORF">DIC66_20930</name>
</gene>
<keyword evidence="1" id="KW-0378">Hydrolase</keyword>
<proteinExistence type="predicted"/>
<sequence>MGTLYLVRHGQASLGADDYDQLSALGHRQSLRLGEYFATKGLCFEAVLVGGMKRHAQTWAGIAAGLRTGADATGTAATAQELQASVWPGLNEYDSAAVIGSVHAGETPRPTTPEAYRAHFRLLRQGLQQWAGGGAAPQGMPRYADFVQGIVEALDHVRREHSGNVLLVSSGGPIATAVAQLLGSSPQAFVELNMRLRNTAVSELAFTPKRHTLHTFNTLPHLDTAEYADWISYA</sequence>
<dbReference type="InterPro" id="IPR013078">
    <property type="entry name" value="His_Pase_superF_clade-1"/>
</dbReference>
<protein>
    <submittedName>
        <fullName evidence="2">Histidine phosphatase family protein</fullName>
    </submittedName>
</protein>
<name>A0A3E1R8B7_9BURK</name>
<evidence type="ECO:0000313" key="3">
    <source>
        <dbReference type="Proteomes" id="UP000260665"/>
    </source>
</evidence>
<dbReference type="Gene3D" id="3.40.50.1240">
    <property type="entry name" value="Phosphoglycerate mutase-like"/>
    <property type="match status" value="1"/>
</dbReference>
<dbReference type="CDD" id="cd07067">
    <property type="entry name" value="HP_PGM_like"/>
    <property type="match status" value="1"/>
</dbReference>
<dbReference type="PANTHER" id="PTHR20935">
    <property type="entry name" value="PHOSPHOGLYCERATE MUTASE-RELATED"/>
    <property type="match status" value="1"/>
</dbReference>
<dbReference type="RefSeq" id="WP_117180131.1">
    <property type="nucleotide sequence ID" value="NZ_QFZK01000026.1"/>
</dbReference>
<dbReference type="GO" id="GO:0016787">
    <property type="term" value="F:hydrolase activity"/>
    <property type="evidence" value="ECO:0007669"/>
    <property type="project" value="UniProtKB-KW"/>
</dbReference>
<organism evidence="2 3">
    <name type="scientific">Rhodoferax lacus</name>
    <dbReference type="NCBI Taxonomy" id="2184758"/>
    <lineage>
        <taxon>Bacteria</taxon>
        <taxon>Pseudomonadati</taxon>
        <taxon>Pseudomonadota</taxon>
        <taxon>Betaproteobacteria</taxon>
        <taxon>Burkholderiales</taxon>
        <taxon>Comamonadaceae</taxon>
        <taxon>Rhodoferax</taxon>
    </lineage>
</organism>
<dbReference type="Pfam" id="PF00300">
    <property type="entry name" value="His_Phos_1"/>
    <property type="match status" value="1"/>
</dbReference>